<comment type="cofactor">
    <cofactor evidence="13">
        <name>Mg(2+)</name>
        <dbReference type="ChEBI" id="CHEBI:18420"/>
    </cofactor>
</comment>
<keyword evidence="3 13" id="KW-0227">DNA damage</keyword>
<keyword evidence="1 13" id="KW-0540">Nuclease</keyword>
<dbReference type="OrthoDB" id="9810135at2"/>
<keyword evidence="4 13" id="KW-0378">Hydrolase</keyword>
<dbReference type="NCBIfam" id="TIGR02785">
    <property type="entry name" value="addA_Gpos"/>
    <property type="match status" value="1"/>
</dbReference>
<evidence type="ECO:0000256" key="2">
    <source>
        <dbReference type="ARBA" id="ARBA00022741"/>
    </source>
</evidence>
<dbReference type="InterPro" id="IPR011335">
    <property type="entry name" value="Restrct_endonuc-II-like"/>
</dbReference>
<evidence type="ECO:0000256" key="9">
    <source>
        <dbReference type="ARBA" id="ARBA00023204"/>
    </source>
</evidence>
<keyword evidence="9 13" id="KW-0234">DNA repair</keyword>
<dbReference type="GO" id="GO:0033202">
    <property type="term" value="C:DNA helicase complex"/>
    <property type="evidence" value="ECO:0007669"/>
    <property type="project" value="TreeGrafter"/>
</dbReference>
<dbReference type="GO" id="GO:0043138">
    <property type="term" value="F:3'-5' DNA helicase activity"/>
    <property type="evidence" value="ECO:0007669"/>
    <property type="project" value="UniProtKB-UniRule"/>
</dbReference>
<dbReference type="InterPro" id="IPR038726">
    <property type="entry name" value="PDDEXK_AddAB-type"/>
</dbReference>
<evidence type="ECO:0000256" key="3">
    <source>
        <dbReference type="ARBA" id="ARBA00022763"/>
    </source>
</evidence>
<dbReference type="GO" id="GO:0005829">
    <property type="term" value="C:cytosol"/>
    <property type="evidence" value="ECO:0007669"/>
    <property type="project" value="TreeGrafter"/>
</dbReference>
<dbReference type="PANTHER" id="PTHR11070">
    <property type="entry name" value="UVRD / RECB / PCRA DNA HELICASE FAMILY MEMBER"/>
    <property type="match status" value="1"/>
</dbReference>
<evidence type="ECO:0000256" key="10">
    <source>
        <dbReference type="ARBA" id="ARBA00023235"/>
    </source>
</evidence>
<dbReference type="GO" id="GO:0008408">
    <property type="term" value="F:3'-5' exonuclease activity"/>
    <property type="evidence" value="ECO:0007669"/>
    <property type="project" value="UniProtKB-UniRule"/>
</dbReference>
<gene>
    <name evidence="13" type="primary">addA</name>
    <name evidence="17" type="ORF">LUCI_0256</name>
</gene>
<evidence type="ECO:0000256" key="4">
    <source>
        <dbReference type="ARBA" id="ARBA00022801"/>
    </source>
</evidence>
<evidence type="ECO:0000256" key="6">
    <source>
        <dbReference type="ARBA" id="ARBA00022839"/>
    </source>
</evidence>
<comment type="similarity">
    <text evidence="13">Belongs to the helicase family. AddA subfamily.</text>
</comment>
<dbReference type="AlphaFoldDB" id="A0A498R2Q9"/>
<dbReference type="InterPro" id="IPR000212">
    <property type="entry name" value="DNA_helicase_UvrD/REP"/>
</dbReference>
<comment type="catalytic activity">
    <reaction evidence="12 13">
        <text>ATP + H2O = ADP + phosphate + H(+)</text>
        <dbReference type="Rhea" id="RHEA:13065"/>
        <dbReference type="ChEBI" id="CHEBI:15377"/>
        <dbReference type="ChEBI" id="CHEBI:15378"/>
        <dbReference type="ChEBI" id="CHEBI:30616"/>
        <dbReference type="ChEBI" id="CHEBI:43474"/>
        <dbReference type="ChEBI" id="CHEBI:456216"/>
        <dbReference type="EC" id="5.6.2.4"/>
    </reaction>
</comment>
<dbReference type="FunFam" id="3.40.50.300:FF:001236">
    <property type="entry name" value="ATP-dependent helicase/nuclease subunit A"/>
    <property type="match status" value="1"/>
</dbReference>
<dbReference type="EC" id="5.6.2.4" evidence="13"/>
<keyword evidence="2 13" id="KW-0547">Nucleotide-binding</keyword>
<dbReference type="EC" id="3.1.-.-" evidence="13"/>
<dbReference type="Pfam" id="PF00580">
    <property type="entry name" value="UvrD-helicase"/>
    <property type="match status" value="1"/>
</dbReference>
<dbReference type="GO" id="GO:0003690">
    <property type="term" value="F:double-stranded DNA binding"/>
    <property type="evidence" value="ECO:0007669"/>
    <property type="project" value="UniProtKB-UniRule"/>
</dbReference>
<dbReference type="InterPro" id="IPR027417">
    <property type="entry name" value="P-loop_NTPase"/>
</dbReference>
<keyword evidence="10 13" id="KW-0413">Isomerase</keyword>
<dbReference type="InterPro" id="IPR014017">
    <property type="entry name" value="DNA_helicase_UvrD-like_C"/>
</dbReference>
<dbReference type="PROSITE" id="PS51217">
    <property type="entry name" value="UVRD_HELICASE_CTER"/>
    <property type="match status" value="1"/>
</dbReference>
<organism evidence="17 18">
    <name type="scientific">Lucifera butyrica</name>
    <dbReference type="NCBI Taxonomy" id="1351585"/>
    <lineage>
        <taxon>Bacteria</taxon>
        <taxon>Bacillati</taxon>
        <taxon>Bacillota</taxon>
        <taxon>Negativicutes</taxon>
        <taxon>Veillonellales</taxon>
        <taxon>Veillonellaceae</taxon>
        <taxon>Lucifera</taxon>
    </lineage>
</organism>
<dbReference type="GO" id="GO:0005524">
    <property type="term" value="F:ATP binding"/>
    <property type="evidence" value="ECO:0007669"/>
    <property type="project" value="UniProtKB-UniRule"/>
</dbReference>
<dbReference type="GO" id="GO:0000724">
    <property type="term" value="P:double-strand break repair via homologous recombination"/>
    <property type="evidence" value="ECO:0007669"/>
    <property type="project" value="UniProtKB-UniRule"/>
</dbReference>
<dbReference type="PROSITE" id="PS51198">
    <property type="entry name" value="UVRD_HELICASE_ATP_BIND"/>
    <property type="match status" value="1"/>
</dbReference>
<feature type="domain" description="UvrD-like helicase ATP-binding" evidence="15">
    <location>
        <begin position="1"/>
        <end position="472"/>
    </location>
</feature>
<protein>
    <recommendedName>
        <fullName evidence="13">ATP-dependent helicase/nuclease subunit A</fullName>
        <ecNumber evidence="13">3.1.-.-</ecNumber>
        <ecNumber evidence="13">5.6.2.4</ecNumber>
    </recommendedName>
    <alternativeName>
        <fullName evidence="13">ATP-dependent helicase/nuclease AddA</fullName>
    </alternativeName>
    <alternativeName>
        <fullName evidence="13">DNA 3'-5' helicase AddA</fullName>
    </alternativeName>
</protein>
<reference evidence="17 18" key="1">
    <citation type="submission" date="2018-06" db="EMBL/GenBank/DDBJ databases">
        <authorList>
            <person name="Strepis N."/>
        </authorList>
    </citation>
    <scope>NUCLEOTIDE SEQUENCE [LARGE SCALE GENOMIC DNA]</scope>
    <source>
        <strain evidence="17">LUCI</strain>
    </source>
</reference>
<keyword evidence="5 13" id="KW-0347">Helicase</keyword>
<evidence type="ECO:0000256" key="11">
    <source>
        <dbReference type="ARBA" id="ARBA00034617"/>
    </source>
</evidence>
<keyword evidence="7 13" id="KW-0067">ATP-binding</keyword>
<evidence type="ECO:0000313" key="18">
    <source>
        <dbReference type="Proteomes" id="UP000277811"/>
    </source>
</evidence>
<feature type="domain" description="UvrD-like helicase C-terminal" evidence="16">
    <location>
        <begin position="513"/>
        <end position="806"/>
    </location>
</feature>
<evidence type="ECO:0000256" key="8">
    <source>
        <dbReference type="ARBA" id="ARBA00023125"/>
    </source>
</evidence>
<dbReference type="Pfam" id="PF13361">
    <property type="entry name" value="UvrD_C"/>
    <property type="match status" value="1"/>
</dbReference>
<comment type="catalytic activity">
    <reaction evidence="11 13">
        <text>Couples ATP hydrolysis with the unwinding of duplex DNA by translocating in the 3'-5' direction.</text>
        <dbReference type="EC" id="5.6.2.4"/>
    </reaction>
</comment>
<dbReference type="HAMAP" id="MF_01451">
    <property type="entry name" value="AddA"/>
    <property type="match status" value="1"/>
</dbReference>
<evidence type="ECO:0000256" key="7">
    <source>
        <dbReference type="ARBA" id="ARBA00022840"/>
    </source>
</evidence>
<dbReference type="Pfam" id="PF12705">
    <property type="entry name" value="PDDEXK_1"/>
    <property type="match status" value="1"/>
</dbReference>
<dbReference type="InterPro" id="IPR014016">
    <property type="entry name" value="UvrD-like_ATP-bd"/>
</dbReference>
<keyword evidence="18" id="KW-1185">Reference proteome</keyword>
<feature type="binding site" evidence="14">
    <location>
        <begin position="22"/>
        <end position="29"/>
    </location>
    <ligand>
        <name>ATP</name>
        <dbReference type="ChEBI" id="CHEBI:30616"/>
    </ligand>
</feature>
<dbReference type="Gene3D" id="3.90.320.10">
    <property type="match status" value="1"/>
</dbReference>
<evidence type="ECO:0000256" key="14">
    <source>
        <dbReference type="PROSITE-ProRule" id="PRU00560"/>
    </source>
</evidence>
<comment type="subunit">
    <text evidence="13">Heterodimer of AddA and AddB/RexB.</text>
</comment>
<dbReference type="SUPFAM" id="SSF52540">
    <property type="entry name" value="P-loop containing nucleoside triphosphate hydrolases"/>
    <property type="match status" value="1"/>
</dbReference>
<evidence type="ECO:0000313" key="17">
    <source>
        <dbReference type="EMBL" id="VBB05050.1"/>
    </source>
</evidence>
<evidence type="ECO:0000256" key="5">
    <source>
        <dbReference type="ARBA" id="ARBA00022806"/>
    </source>
</evidence>
<dbReference type="InterPro" id="IPR011604">
    <property type="entry name" value="PDDEXK-like_dom_sf"/>
</dbReference>
<proteinExistence type="inferred from homology"/>
<dbReference type="SUPFAM" id="SSF52980">
    <property type="entry name" value="Restriction endonuclease-like"/>
    <property type="match status" value="1"/>
</dbReference>
<dbReference type="Gene3D" id="3.40.50.300">
    <property type="entry name" value="P-loop containing nucleotide triphosphate hydrolases"/>
    <property type="match status" value="4"/>
</dbReference>
<keyword evidence="6 13" id="KW-0269">Exonuclease</keyword>
<dbReference type="Proteomes" id="UP000277811">
    <property type="component" value="Unassembled WGS sequence"/>
</dbReference>
<evidence type="ECO:0000256" key="1">
    <source>
        <dbReference type="ARBA" id="ARBA00022722"/>
    </source>
</evidence>
<dbReference type="CDD" id="cd17932">
    <property type="entry name" value="DEXQc_UvrD"/>
    <property type="match status" value="2"/>
</dbReference>
<name>A0A498R2Q9_9FIRM</name>
<dbReference type="InterPro" id="IPR014152">
    <property type="entry name" value="AddA"/>
</dbReference>
<dbReference type="RefSeq" id="WP_122626062.1">
    <property type="nucleotide sequence ID" value="NZ_UPPP01000052.1"/>
</dbReference>
<keyword evidence="8 13" id="KW-0238">DNA-binding</keyword>
<sequence length="1244" mass="141232">MTWSPEQLAAIQARNQNVLVAAAAGSGKTSVLVERIIQRVLDTREPVNIDRMLVVTFTNAAAAEMRERVEAALTAALHSQPRAAYLERQLLLLSSASICTIHAFCQSVVRQYFHLLDLDPKFRIGEEGELELMRLSVLEELFEAKYAAQDAAFLQFVDHYGEEKSDQSLYQLVLGLYEYSRSHPWPQVWLEKLAAPFALSDDADIDHTPWSTLLRDKFILELSDARLRLVHLAAEAQKEGNPSAYARTFTDDIGILDDLLLAAGRSWESLYAALQEVRFSRLAPAGKDVAEERKDYFQQERNQIKALIKEYQESLFCRTAAELLQDMRSMAPVIRTLSLLTAEFAENFSQAKRRKGLVDFSDLEHFCLAVLREEASLTGETVPSAVARELREKYQEVMIDEYQDTNEVQETILKLVSRPDRPNLFMVGDVKQSIYRFRLAEPELFLAKYRSYPAGERGENRRIDLSRNFRSRPGILQVVNFLFRQLMHPAVAELSYGDAESLHPGPDFPFTEYPNLAGAVDFYLIDRENAKKETADSDTTAEETAVAAVEELSGFELEAALIIRKMKEYMNQSRRVYDKKSQCYRPLAWRDMVVLLRSVQNKAGVLLDFMRREGIPAYAELEGGYFQEVEVQVILSLLSVIDNPRQDIHLAGVFRSPLVGLTAEELAGVRLAEPGGDLWDAVKQKSAQNDADHKLVAKLNRFLTLLRNWQDLSCRQGVPELIWRIYRDTGYYEYVGGMPGGMFRQANLRAMYDRARQYESTSFRGLFRFLRFIDRLRDKGTDLSVARALGESEDVVRIMSIHKSKGLEFPVVFLADLGKQINLQDSRGLVLRHKKLGVGPYATFPELRLRYPTLARYGIAWKLTLETKAEELRILYVAMTRAREKLVLIGSAGKLSGKCAKWRYGAGCRNPVLPAALIAGARTYLDWLCPAVMRHADGKELRAYGGDSREEDWCMADADGVHWGVQIIQADDIRLPEAAAASTDELLEKVRRLEPLEEAVGTAWVEEILSWRYACGQAVGKPAKLSVTEMKRRFEVSYEGDSRPVLAESSLQTRPRFIQQKSKLTATETGVLMHTVMQHLRLEQGITAERLQAQLEEMVAREILLPEYLSAVDQTAILAFFTRPLGRRLLAARNVRREVPFSFMLPAERFYPELTGYGERIFIQGVIDCLFREEDGLVLVDYKTDRRQGAAELRDKYALQLSIYGEAAESILKEKVKEKYLYVFSTGEAIRIGSDGECPSWVSD</sequence>
<evidence type="ECO:0000259" key="15">
    <source>
        <dbReference type="PROSITE" id="PS51198"/>
    </source>
</evidence>
<comment type="function">
    <text evidence="13">The heterodimer acts as both an ATP-dependent DNA helicase and an ATP-dependent, dual-direction single-stranded exonuclease. Recognizes the chi site generating a DNA molecule suitable for the initiation of homologous recombination. The AddA nuclease domain is required for chi fragment generation; this subunit has the helicase and 3' -&gt; 5' nuclease activities.</text>
</comment>
<evidence type="ECO:0000256" key="12">
    <source>
        <dbReference type="ARBA" id="ARBA00048988"/>
    </source>
</evidence>
<evidence type="ECO:0000259" key="16">
    <source>
        <dbReference type="PROSITE" id="PS51217"/>
    </source>
</evidence>
<accession>A0A498R2Q9</accession>
<dbReference type="PANTHER" id="PTHR11070:SF48">
    <property type="entry name" value="ATP-DEPENDENT HELICASE_NUCLEASE SUBUNIT A"/>
    <property type="match status" value="1"/>
</dbReference>
<dbReference type="GO" id="GO:0016887">
    <property type="term" value="F:ATP hydrolysis activity"/>
    <property type="evidence" value="ECO:0007669"/>
    <property type="project" value="RHEA"/>
</dbReference>
<evidence type="ECO:0000256" key="13">
    <source>
        <dbReference type="HAMAP-Rule" id="MF_01451"/>
    </source>
</evidence>
<dbReference type="EMBL" id="UPPP01000052">
    <property type="protein sequence ID" value="VBB05050.1"/>
    <property type="molecule type" value="Genomic_DNA"/>
</dbReference>